<name>A0A182IQW7_ANOAO</name>
<evidence type="ECO:0000313" key="1">
    <source>
        <dbReference type="EnsemblMetazoa" id="AATE003760-PA.1"/>
    </source>
</evidence>
<protein>
    <submittedName>
        <fullName evidence="1">Uncharacterized protein</fullName>
    </submittedName>
</protein>
<reference evidence="1" key="1">
    <citation type="submission" date="2022-08" db="UniProtKB">
        <authorList>
            <consortium name="EnsemblMetazoa"/>
        </authorList>
    </citation>
    <scope>IDENTIFICATION</scope>
    <source>
        <strain evidence="1">EBRO</strain>
    </source>
</reference>
<accession>A0A182IQW7</accession>
<dbReference type="AlphaFoldDB" id="A0A182IQW7"/>
<proteinExistence type="predicted"/>
<dbReference type="VEuPathDB" id="VectorBase:AATE003760"/>
<organism evidence="1">
    <name type="scientific">Anopheles atroparvus</name>
    <name type="common">European mosquito</name>
    <dbReference type="NCBI Taxonomy" id="41427"/>
    <lineage>
        <taxon>Eukaryota</taxon>
        <taxon>Metazoa</taxon>
        <taxon>Ecdysozoa</taxon>
        <taxon>Arthropoda</taxon>
        <taxon>Hexapoda</taxon>
        <taxon>Insecta</taxon>
        <taxon>Pterygota</taxon>
        <taxon>Neoptera</taxon>
        <taxon>Endopterygota</taxon>
        <taxon>Diptera</taxon>
        <taxon>Nematocera</taxon>
        <taxon>Culicoidea</taxon>
        <taxon>Culicidae</taxon>
        <taxon>Anophelinae</taxon>
        <taxon>Anopheles</taxon>
    </lineage>
</organism>
<dbReference type="EnsemblMetazoa" id="AATE003760-RA">
    <property type="protein sequence ID" value="AATE003760-PA.1"/>
    <property type="gene ID" value="AATE003760"/>
</dbReference>
<sequence>MQLGSHYINVALLAELIERKGHLWARAFPAPLANREEKKEAEKTPSDRCLLAQEAHSIVESLRLIFRQRTEFIELTLLHVPVVPEHAPLLAPVFAAFLSTPADDETPTSTTGLAIYRTNDVETYARLILCYAKWKALYRAFADATEPTEWTRIDTIALSQLPFDCPRVLCPRDARLRNVFISRQGSFPIGAGVVTPAGRTHHTVTGVMLRTLPNRADLQELCLKFIEAYRGGMKDDEPRARHQDEDSMLACSAAYKSMSTLIDRADLRHPGGDICAATSTRLSRQKPRSGIAAEMKPIIIPDSDDGDETSAGDTIPRESDQSTPPPAPSSPLPSSTLGTVAVAGSGGAERSDRNASNTPLAGETVADAGAASCWPPFVECLLNTPPATPQQEVVTEPTDEDHRRSLPVKKPVPGAASWCRLKGTVRSIGRRKKRSTVTVAVKHALKRMFDDGGGAGCWWSFADVLAVQIPFALDVRWCSSIIKVPMEPFDGCAVDAHLVPVGRPFRQKAHAASNNPRELSSHRPSSPNDALLLELIGCLDAPDSSMSCDWTPSGCVDFAIPLDNPDRADRSQPNAVEDRASPLTFGEPVDTSPLFASGSDRFVHLLTALGPASWPIG</sequence>